<feature type="transmembrane region" description="Helical" evidence="1">
    <location>
        <begin position="408"/>
        <end position="424"/>
    </location>
</feature>
<dbReference type="EMBL" id="PHAI01000003">
    <property type="protein sequence ID" value="PKM91175.1"/>
    <property type="molecule type" value="Genomic_DNA"/>
</dbReference>
<evidence type="ECO:0000256" key="1">
    <source>
        <dbReference type="SAM" id="Phobius"/>
    </source>
</evidence>
<keyword evidence="1" id="KW-0812">Transmembrane</keyword>
<sequence length="451" mass="53249">MKTKMITFFTLANLKKNKIELLLIVYSALWLFFYLVEPIRKKILREESQTLQNNSLFIIIGLSLLVLLIFYFFIFLEIKKRVNLNFKKIFFISIIVNLFLLFVWPIASCDLFHYIQHGRVLGVFRENPYTNSYSNFNHDPFFNKLENKLMTLKSPYGPLFIIINGAISLISKNNITLNLFLLKFFFVVLNIFTGYFIYKISKNIVSFYLYAFNPLILFEFSINGHNDILLIFFIIAFFLFYKKSGIKNNLISFTFLVLSFLTKFIPIIFLPIFILTVLSKLKTNKERIYFSLASLLIFSLLTIALYGPFIKSPEDIIRPMILQSKTIGIFMSPLIILLIGILRKITTNPIPASIIIGKIAFVIFYFFVIIKIIKNKFKQKNEKEENIYELFGITILFFYLSFFSWLMPWYFTSIILIFALNYCFRPKQQYLSLLAIFGSTFYGLLYYLFLR</sequence>
<dbReference type="Proteomes" id="UP000233517">
    <property type="component" value="Unassembled WGS sequence"/>
</dbReference>
<keyword evidence="1" id="KW-1133">Transmembrane helix</keyword>
<feature type="transmembrane region" description="Helical" evidence="1">
    <location>
        <begin position="218"/>
        <end position="241"/>
    </location>
</feature>
<name>A0A2N2E8Y9_9BACT</name>
<feature type="transmembrane region" description="Helical" evidence="1">
    <location>
        <begin position="177"/>
        <end position="198"/>
    </location>
</feature>
<feature type="transmembrane region" description="Helical" evidence="1">
    <location>
        <begin position="352"/>
        <end position="373"/>
    </location>
</feature>
<evidence type="ECO:0000313" key="2">
    <source>
        <dbReference type="EMBL" id="PKM91175.1"/>
    </source>
</evidence>
<accession>A0A2N2E8Y9</accession>
<gene>
    <name evidence="2" type="ORF">CVU82_03950</name>
</gene>
<feature type="transmembrane region" description="Helical" evidence="1">
    <location>
        <begin position="385"/>
        <end position="402"/>
    </location>
</feature>
<proteinExistence type="predicted"/>
<feature type="transmembrane region" description="Helical" evidence="1">
    <location>
        <begin position="56"/>
        <end position="76"/>
    </location>
</feature>
<feature type="transmembrane region" description="Helical" evidence="1">
    <location>
        <begin position="431"/>
        <end position="449"/>
    </location>
</feature>
<feature type="transmembrane region" description="Helical" evidence="1">
    <location>
        <begin position="288"/>
        <end position="306"/>
    </location>
</feature>
<feature type="transmembrane region" description="Helical" evidence="1">
    <location>
        <begin position="154"/>
        <end position="170"/>
    </location>
</feature>
<dbReference type="AlphaFoldDB" id="A0A2N2E8Y9"/>
<evidence type="ECO:0000313" key="3">
    <source>
        <dbReference type="Proteomes" id="UP000233517"/>
    </source>
</evidence>
<reference evidence="2 3" key="1">
    <citation type="journal article" date="2017" name="ISME J.">
        <title>Potential for microbial H2 and metal transformations associated with novel bacteria and archaea in deep terrestrial subsurface sediments.</title>
        <authorList>
            <person name="Hernsdorf A.W."/>
            <person name="Amano Y."/>
            <person name="Miyakawa K."/>
            <person name="Ise K."/>
            <person name="Suzuki Y."/>
            <person name="Anantharaman K."/>
            <person name="Probst A."/>
            <person name="Burstein D."/>
            <person name="Thomas B.C."/>
            <person name="Banfield J.F."/>
        </authorList>
    </citation>
    <scope>NUCLEOTIDE SEQUENCE [LARGE SCALE GENOMIC DNA]</scope>
    <source>
        <strain evidence="2">HGW-Falkowbacteria-1</strain>
    </source>
</reference>
<comment type="caution">
    <text evidence="2">The sequence shown here is derived from an EMBL/GenBank/DDBJ whole genome shotgun (WGS) entry which is preliminary data.</text>
</comment>
<organism evidence="2 3">
    <name type="scientific">Candidatus Falkowbacteria bacterium HGW-Falkowbacteria-1</name>
    <dbReference type="NCBI Taxonomy" id="2013768"/>
    <lineage>
        <taxon>Bacteria</taxon>
        <taxon>Candidatus Falkowiibacteriota</taxon>
    </lineage>
</organism>
<protein>
    <recommendedName>
        <fullName evidence="4">Glycosyltransferase RgtA/B/C/D-like domain-containing protein</fullName>
    </recommendedName>
</protein>
<keyword evidence="1" id="KW-0472">Membrane</keyword>
<feature type="transmembrane region" description="Helical" evidence="1">
    <location>
        <begin position="21"/>
        <end position="36"/>
    </location>
</feature>
<feature type="transmembrane region" description="Helical" evidence="1">
    <location>
        <begin position="253"/>
        <end position="276"/>
    </location>
</feature>
<feature type="transmembrane region" description="Helical" evidence="1">
    <location>
        <begin position="327"/>
        <end position="346"/>
    </location>
</feature>
<evidence type="ECO:0008006" key="4">
    <source>
        <dbReference type="Google" id="ProtNLM"/>
    </source>
</evidence>
<dbReference type="Pfam" id="PF26314">
    <property type="entry name" value="MptA_B_family"/>
    <property type="match status" value="1"/>
</dbReference>
<feature type="transmembrane region" description="Helical" evidence="1">
    <location>
        <begin position="88"/>
        <end position="107"/>
    </location>
</feature>